<feature type="transmembrane region" description="Helical" evidence="2">
    <location>
        <begin position="37"/>
        <end position="55"/>
    </location>
</feature>
<keyword evidence="2" id="KW-0472">Membrane</keyword>
<name>A0ABD3PZ47_9STRA</name>
<gene>
    <name evidence="3" type="ORF">HJC23_001852</name>
</gene>
<evidence type="ECO:0000256" key="1">
    <source>
        <dbReference type="SAM" id="MobiDB-lite"/>
    </source>
</evidence>
<proteinExistence type="predicted"/>
<reference evidence="3 4" key="1">
    <citation type="journal article" date="2020" name="G3 (Bethesda)">
        <title>Improved Reference Genome for Cyclotella cryptica CCMP332, a Model for Cell Wall Morphogenesis, Salinity Adaptation, and Lipid Production in Diatoms (Bacillariophyta).</title>
        <authorList>
            <person name="Roberts W.R."/>
            <person name="Downey K.M."/>
            <person name="Ruck E.C."/>
            <person name="Traller J.C."/>
            <person name="Alverson A.J."/>
        </authorList>
    </citation>
    <scope>NUCLEOTIDE SEQUENCE [LARGE SCALE GENOMIC DNA]</scope>
    <source>
        <strain evidence="3 4">CCMP332</strain>
    </source>
</reference>
<evidence type="ECO:0000313" key="4">
    <source>
        <dbReference type="Proteomes" id="UP001516023"/>
    </source>
</evidence>
<feature type="region of interest" description="Disordered" evidence="1">
    <location>
        <begin position="100"/>
        <end position="122"/>
    </location>
</feature>
<dbReference type="AlphaFoldDB" id="A0ABD3PZ47"/>
<organism evidence="3 4">
    <name type="scientific">Cyclotella cryptica</name>
    <dbReference type="NCBI Taxonomy" id="29204"/>
    <lineage>
        <taxon>Eukaryota</taxon>
        <taxon>Sar</taxon>
        <taxon>Stramenopiles</taxon>
        <taxon>Ochrophyta</taxon>
        <taxon>Bacillariophyta</taxon>
        <taxon>Coscinodiscophyceae</taxon>
        <taxon>Thalassiosirophycidae</taxon>
        <taxon>Stephanodiscales</taxon>
        <taxon>Stephanodiscaceae</taxon>
        <taxon>Cyclotella</taxon>
    </lineage>
</organism>
<comment type="caution">
    <text evidence="3">The sequence shown here is derived from an EMBL/GenBank/DDBJ whole genome shotgun (WGS) entry which is preliminary data.</text>
</comment>
<evidence type="ECO:0000256" key="2">
    <source>
        <dbReference type="SAM" id="Phobius"/>
    </source>
</evidence>
<dbReference type="EMBL" id="JABMIG020000091">
    <property type="protein sequence ID" value="KAL3793404.1"/>
    <property type="molecule type" value="Genomic_DNA"/>
</dbReference>
<keyword evidence="2" id="KW-0812">Transmembrane</keyword>
<accession>A0ABD3PZ47</accession>
<keyword evidence="2" id="KW-1133">Transmembrane helix</keyword>
<dbReference type="Proteomes" id="UP001516023">
    <property type="component" value="Unassembled WGS sequence"/>
</dbReference>
<protein>
    <submittedName>
        <fullName evidence="3">Uncharacterized protein</fullName>
    </submittedName>
</protein>
<keyword evidence="4" id="KW-1185">Reference proteome</keyword>
<sequence>MKHAALYNTNQRTNTASLDLASISSPQHNLGIKNMNLILYLLGCIVEVLLVLDMHRTTFAFTSNNLPRHATSNPIRHTSPSIATQKRESIVQMARYGPPNINFNADSNDDESNDSQPSDDAYRSNIKSQFTRILHEVMNAKAVEELPSLMTKNIDTLLAAMTVPDLIEEIIQEDVQNSGDNEERLEEISNAVNLIVTFVESFVEEAKSMDDVYKKLMGKIFRLITPSGNNQMESEEVVSFQGSMEMNLDEVLAQEKEAFTPGFLRHLEGECGRIAALPTLSPESAKMLQILRLIQTRVLEELGKGIGEGAIVLGQLLGYDDKGERLAVLDAGLTVRGVEFACELSALTGEALKGFENVKDVDPALVTSIREIDERIGLFMEKSRFQ</sequence>
<evidence type="ECO:0000313" key="3">
    <source>
        <dbReference type="EMBL" id="KAL3793404.1"/>
    </source>
</evidence>